<comment type="caution">
    <text evidence="2">The sequence shown here is derived from an EMBL/GenBank/DDBJ whole genome shotgun (WGS) entry which is preliminary data.</text>
</comment>
<evidence type="ECO:0000313" key="3">
    <source>
        <dbReference type="Proteomes" id="UP000532769"/>
    </source>
</evidence>
<evidence type="ECO:0000256" key="1">
    <source>
        <dbReference type="SAM" id="Phobius"/>
    </source>
</evidence>
<keyword evidence="3" id="KW-1185">Reference proteome</keyword>
<sequence>MIYRFAPEFGYRIEAGGMVRILVGLFVLAVTWLLNKKFRITK</sequence>
<keyword evidence="1" id="KW-1133">Transmembrane helix</keyword>
<dbReference type="EMBL" id="JAASRS010000001">
    <property type="protein sequence ID" value="NIK13549.1"/>
    <property type="molecule type" value="Genomic_DNA"/>
</dbReference>
<reference evidence="2 3" key="1">
    <citation type="submission" date="2020-03" db="EMBL/GenBank/DDBJ databases">
        <title>Genomic Encyclopedia of Archaeal and Bacterial Type Strains, Phase II (KMG-II): from individual species to whole genera.</title>
        <authorList>
            <person name="Goeker M."/>
        </authorList>
    </citation>
    <scope>NUCLEOTIDE SEQUENCE [LARGE SCALE GENOMIC DNA]</scope>
    <source>
        <strain evidence="2 3">DSM 4749</strain>
    </source>
</reference>
<name>A0A846MCQ7_9BACL</name>
<accession>A0A846MCQ7</accession>
<proteinExistence type="predicted"/>
<keyword evidence="1" id="KW-0812">Transmembrane</keyword>
<protein>
    <submittedName>
        <fullName evidence="2">Uncharacterized protein</fullName>
    </submittedName>
</protein>
<feature type="transmembrane region" description="Helical" evidence="1">
    <location>
        <begin position="15"/>
        <end position="34"/>
    </location>
</feature>
<organism evidence="2 3">
    <name type="scientific">Saccharococcus thermophilus</name>
    <dbReference type="NCBI Taxonomy" id="29396"/>
    <lineage>
        <taxon>Bacteria</taxon>
        <taxon>Bacillati</taxon>
        <taxon>Bacillota</taxon>
        <taxon>Bacilli</taxon>
        <taxon>Bacillales</taxon>
        <taxon>Anoxybacillaceae</taxon>
        <taxon>Saccharococcus</taxon>
    </lineage>
</organism>
<dbReference type="AlphaFoldDB" id="A0A846MCQ7"/>
<gene>
    <name evidence="2" type="ORF">BDD39_000059</name>
</gene>
<keyword evidence="1" id="KW-0472">Membrane</keyword>
<evidence type="ECO:0000313" key="2">
    <source>
        <dbReference type="EMBL" id="NIK13549.1"/>
    </source>
</evidence>
<dbReference type="RefSeq" id="WP_279587906.1">
    <property type="nucleotide sequence ID" value="NZ_JAASRS010000001.1"/>
</dbReference>
<dbReference type="Proteomes" id="UP000532769">
    <property type="component" value="Unassembled WGS sequence"/>
</dbReference>